<evidence type="ECO:0000313" key="1">
    <source>
        <dbReference type="EMBL" id="AET63954.1"/>
    </source>
</evidence>
<dbReference type="AlphaFoldDB" id="G7WNH8"/>
<dbReference type="EMBL" id="CP003117">
    <property type="protein sequence ID" value="AET63954.1"/>
    <property type="molecule type" value="Genomic_DNA"/>
</dbReference>
<dbReference type="RefSeq" id="WP_014586139.1">
    <property type="nucleotide sequence ID" value="NC_017527.1"/>
</dbReference>
<reference evidence="1 2" key="1">
    <citation type="journal article" date="2012" name="PLoS ONE">
        <title>The genome characteristics and predicted function of methyl-group oxidation pathway in the obligate aceticlastic methanogens, Methanosaeta spp.</title>
        <authorList>
            <person name="Zhu J."/>
            <person name="Zheng H."/>
            <person name="Ai G."/>
            <person name="Zhang G."/>
            <person name="Liu D."/>
            <person name="Liu X."/>
            <person name="Dong X."/>
        </authorList>
    </citation>
    <scope>NUCLEOTIDE SEQUENCE [LARGE SCALE GENOMIC DNA]</scope>
    <source>
        <strain evidence="1 2">6Ac</strain>
    </source>
</reference>
<dbReference type="STRING" id="1110509.Mhar_0576"/>
<dbReference type="PATRIC" id="fig|1110509.7.peg.634"/>
<dbReference type="Proteomes" id="UP000005877">
    <property type="component" value="Chromosome"/>
</dbReference>
<accession>G7WNH8</accession>
<evidence type="ECO:0000313" key="2">
    <source>
        <dbReference type="Proteomes" id="UP000005877"/>
    </source>
</evidence>
<dbReference type="GeneID" id="12509745"/>
<keyword evidence="1" id="KW-0449">Lipoprotein</keyword>
<dbReference type="KEGG" id="mhi:Mhar_0576"/>
<organism evidence="1 2">
    <name type="scientific">Methanothrix harundinacea (strain 6Ac)</name>
    <name type="common">Methanosaeta harundinacea</name>
    <dbReference type="NCBI Taxonomy" id="1110509"/>
    <lineage>
        <taxon>Archaea</taxon>
        <taxon>Methanobacteriati</taxon>
        <taxon>Methanobacteriota</taxon>
        <taxon>Stenosarchaea group</taxon>
        <taxon>Methanomicrobia</taxon>
        <taxon>Methanotrichales</taxon>
        <taxon>Methanotrichaceae</taxon>
        <taxon>Methanothrix</taxon>
    </lineage>
</organism>
<sequence length="226" mass="25851">MSFIRWDLKVALIILYLVVISGTSSGTEVNDLWLLISSYEDIGITVNDLAFFLATHGYNSTPMRSYVTVTFSDGEKAYLTPNGAAPRLADLWSEPPTPTGPVRVILPDAIQRNATFEKTGNSKFIRDVTRQVIFPVTPLGMCYDGSKKLADTYESFNYRVRYMYDPSEWDWQGHLWILVEDGDRPDLWIAVDSYYGVMTDYEYYTAPYSFEGFEHLDAINPEWRLG</sequence>
<name>G7WNH8_METH6</name>
<dbReference type="HOGENOM" id="CLU_1237919_0_0_2"/>
<keyword evidence="2" id="KW-1185">Reference proteome</keyword>
<gene>
    <name evidence="1" type="ordered locus">Mhar_0576</name>
</gene>
<protein>
    <submittedName>
        <fullName evidence="1">Lipoprotein, putative</fullName>
    </submittedName>
</protein>
<proteinExistence type="predicted"/>